<dbReference type="OrthoDB" id="431497at2759"/>
<accession>A0A812ZQL9</accession>
<feature type="coiled-coil region" evidence="7">
    <location>
        <begin position="339"/>
        <end position="443"/>
    </location>
</feature>
<feature type="compositionally biased region" description="Basic and acidic residues" evidence="8">
    <location>
        <begin position="258"/>
        <end position="289"/>
    </location>
</feature>
<dbReference type="Gene3D" id="3.40.50.300">
    <property type="entry name" value="P-loop containing nucleotide triphosphate hydrolases"/>
    <property type="match status" value="2"/>
</dbReference>
<proteinExistence type="inferred from homology"/>
<evidence type="ECO:0000256" key="2">
    <source>
        <dbReference type="ARBA" id="ARBA00022618"/>
    </source>
</evidence>
<dbReference type="GO" id="GO:0005524">
    <property type="term" value="F:ATP binding"/>
    <property type="evidence" value="ECO:0007669"/>
    <property type="project" value="InterPro"/>
</dbReference>
<evidence type="ECO:0000256" key="8">
    <source>
        <dbReference type="SAM" id="MobiDB-lite"/>
    </source>
</evidence>
<feature type="coiled-coil region" evidence="7">
    <location>
        <begin position="1281"/>
        <end position="1308"/>
    </location>
</feature>
<comment type="caution">
    <text evidence="10">The sequence shown here is derived from an EMBL/GenBank/DDBJ whole genome shotgun (WGS) entry which is preliminary data.</text>
</comment>
<dbReference type="GO" id="GO:0051276">
    <property type="term" value="P:chromosome organization"/>
    <property type="evidence" value="ECO:0007669"/>
    <property type="project" value="InterPro"/>
</dbReference>
<keyword evidence="2" id="KW-0132">Cell division</keyword>
<dbReference type="EMBL" id="CAJNJA010049109">
    <property type="protein sequence ID" value="CAE7835671.1"/>
    <property type="molecule type" value="Genomic_DNA"/>
</dbReference>
<keyword evidence="4 7" id="KW-0175">Coiled coil</keyword>
<protein>
    <submittedName>
        <fullName evidence="10">Psm3 protein</fullName>
    </submittedName>
</protein>
<dbReference type="Pfam" id="PF06470">
    <property type="entry name" value="SMC_hinge"/>
    <property type="match status" value="1"/>
</dbReference>
<evidence type="ECO:0000313" key="11">
    <source>
        <dbReference type="Proteomes" id="UP000601435"/>
    </source>
</evidence>
<dbReference type="GO" id="GO:0016887">
    <property type="term" value="F:ATP hydrolysis activity"/>
    <property type="evidence" value="ECO:0007669"/>
    <property type="project" value="InterPro"/>
</dbReference>
<dbReference type="SUPFAM" id="SSF52540">
    <property type="entry name" value="P-loop containing nucleoside triphosphate hydrolases"/>
    <property type="match status" value="1"/>
</dbReference>
<dbReference type="Gene3D" id="1.20.1060.20">
    <property type="match status" value="1"/>
</dbReference>
<dbReference type="Proteomes" id="UP000601435">
    <property type="component" value="Unassembled WGS sequence"/>
</dbReference>
<feature type="region of interest" description="Disordered" evidence="8">
    <location>
        <begin position="1"/>
        <end position="81"/>
    </location>
</feature>
<evidence type="ECO:0000313" key="10">
    <source>
        <dbReference type="EMBL" id="CAE7835671.1"/>
    </source>
</evidence>
<feature type="compositionally biased region" description="Low complexity" evidence="8">
    <location>
        <begin position="222"/>
        <end position="231"/>
    </location>
</feature>
<dbReference type="PROSITE" id="PS00018">
    <property type="entry name" value="EF_HAND_1"/>
    <property type="match status" value="1"/>
</dbReference>
<dbReference type="InterPro" id="IPR003395">
    <property type="entry name" value="RecF/RecN/SMC_N"/>
</dbReference>
<dbReference type="InterPro" id="IPR041741">
    <property type="entry name" value="SMC3_ABC_euk"/>
</dbReference>
<evidence type="ECO:0000256" key="1">
    <source>
        <dbReference type="ARBA" id="ARBA00005917"/>
    </source>
</evidence>
<comment type="similarity">
    <text evidence="1">Belongs to the SMC family. SMC3 subfamily.</text>
</comment>
<dbReference type="GO" id="GO:0051301">
    <property type="term" value="P:cell division"/>
    <property type="evidence" value="ECO:0007669"/>
    <property type="project" value="UniProtKB-KW"/>
</dbReference>
<feature type="coiled-coil region" evidence="7">
    <location>
        <begin position="1674"/>
        <end position="1711"/>
    </location>
</feature>
<dbReference type="PANTHER" id="PTHR43977">
    <property type="entry name" value="STRUCTURAL MAINTENANCE OF CHROMOSOMES PROTEIN 3"/>
    <property type="match status" value="1"/>
</dbReference>
<keyword evidence="6" id="KW-0131">Cell cycle</keyword>
<feature type="region of interest" description="Disordered" evidence="8">
    <location>
        <begin position="188"/>
        <end position="289"/>
    </location>
</feature>
<dbReference type="Pfam" id="PF02463">
    <property type="entry name" value="SMC_N"/>
    <property type="match status" value="1"/>
</dbReference>
<keyword evidence="11" id="KW-1185">Reference proteome</keyword>
<dbReference type="SMART" id="SM00968">
    <property type="entry name" value="SMC_hinge"/>
    <property type="match status" value="1"/>
</dbReference>
<dbReference type="InterPro" id="IPR018247">
    <property type="entry name" value="EF_Hand_1_Ca_BS"/>
</dbReference>
<keyword evidence="3" id="KW-0498">Mitosis</keyword>
<feature type="coiled-coil region" evidence="7">
    <location>
        <begin position="1765"/>
        <end position="1830"/>
    </location>
</feature>
<name>A0A812ZQL9_9DINO</name>
<organism evidence="10 11">
    <name type="scientific">Symbiodinium necroappetens</name>
    <dbReference type="NCBI Taxonomy" id="1628268"/>
    <lineage>
        <taxon>Eukaryota</taxon>
        <taxon>Sar</taxon>
        <taxon>Alveolata</taxon>
        <taxon>Dinophyceae</taxon>
        <taxon>Suessiales</taxon>
        <taxon>Symbiodiniaceae</taxon>
        <taxon>Symbiodinium</taxon>
    </lineage>
</organism>
<feature type="coiled-coil region" evidence="7">
    <location>
        <begin position="1594"/>
        <end position="1635"/>
    </location>
</feature>
<dbReference type="CDD" id="cd03272">
    <property type="entry name" value="ABC_SMC3_euk"/>
    <property type="match status" value="1"/>
</dbReference>
<evidence type="ECO:0000256" key="5">
    <source>
        <dbReference type="ARBA" id="ARBA00023242"/>
    </source>
</evidence>
<dbReference type="InterPro" id="IPR010935">
    <property type="entry name" value="SMC_hinge"/>
</dbReference>
<feature type="compositionally biased region" description="Low complexity" evidence="8">
    <location>
        <begin position="1"/>
        <end position="29"/>
    </location>
</feature>
<dbReference type="SUPFAM" id="SSF75553">
    <property type="entry name" value="Smc hinge domain"/>
    <property type="match status" value="1"/>
</dbReference>
<gene>
    <name evidence="10" type="primary">psm3</name>
    <name evidence="10" type="ORF">SNEC2469_LOCUS25113</name>
</gene>
<dbReference type="GO" id="GO:0005694">
    <property type="term" value="C:chromosome"/>
    <property type="evidence" value="ECO:0007669"/>
    <property type="project" value="InterPro"/>
</dbReference>
<feature type="region of interest" description="Disordered" evidence="8">
    <location>
        <begin position="1115"/>
        <end position="1138"/>
    </location>
</feature>
<feature type="coiled-coil region" evidence="7">
    <location>
        <begin position="952"/>
        <end position="1046"/>
    </location>
</feature>
<keyword evidence="5" id="KW-0539">Nucleus</keyword>
<reference evidence="10" key="1">
    <citation type="submission" date="2021-02" db="EMBL/GenBank/DDBJ databases">
        <authorList>
            <person name="Dougan E. K."/>
            <person name="Rhodes N."/>
            <person name="Thang M."/>
            <person name="Chan C."/>
        </authorList>
    </citation>
    <scope>NUCLEOTIDE SEQUENCE</scope>
</reference>
<feature type="compositionally biased region" description="Basic and acidic residues" evidence="8">
    <location>
        <begin position="1125"/>
        <end position="1138"/>
    </location>
</feature>
<feature type="compositionally biased region" description="Pro residues" evidence="8">
    <location>
        <begin position="54"/>
        <end position="74"/>
    </location>
</feature>
<evidence type="ECO:0000256" key="7">
    <source>
        <dbReference type="SAM" id="Coils"/>
    </source>
</evidence>
<sequence length="2018" mass="224954">QQQMQQRQMQQMQQHPQMQQQQPHMQQNQANFGGAKGGAGCKGGMPGKGGQGPARPPAPPPPPGAPGVPQPRPTGPGLTVTGCNNDTVRNLINGSYSVTGENHGKPMWKKDHSGPGVTVLIYYWDERDGPNFNGWWIGPKVGGDQVWSQNENRSAPSPPTLGWKVPWDGPVDATLKVAHAGGAAPVGGKGFPAHGKGAPALPAPGPVNAPPKAISAPPPVTAPGAMGAMAGFKGGKAPGKGTKGKGPPAGKGPAMDPEEMKRRQIEREQEQKKRQEEIKRKREDDEVRRKEHNAVLAVRKAIQKVRTAVPDTYDALRLQLEEALAAQLESLGSQAPKVGQEAEQALHQTQQRLDEMHDRRLQEDNYRELEDRRRKDEVQQAMLLEAEAKAAAEEQQGKLQEAEEVAKQLENGNQDPAKTLIAVEAAVKSIAAARDEAQNVRQAILDKQRGLSENEATRKVKREVIDTAARLGRSVGAFERLLASVSSRRHKEEGKAVALRKLNEKKSEFVKFDLDGDQQLNRSEVEAYAKATLAYELPADVLDAIVKKLDPVTLTKFRPLHQKLYIAKSEILARKARSEEEKRQAALAEMRAAATSVLEKAEDVQKIAESAAIDAEEKMRFLFAERPEASEKIEGTLAEVDALVQKIDEALADSQSHLDDAQRQCDASEDLKMMGFEKTVQRLRAREARVLARRDRLQGNAQSFRDKAVEEMGRGEADEEQGCRLSKLLGTPFRSCFLSTTRWEFVVRSLTSHGRSRKSRHKLRAMYIKQVIIRGFKTYKEQTTLDEDFSSGTNVVVGFNGSGKSNFFQAILFVLSDQFSSLRAETRKALLHEGAGQAVLTAYVEVVLDNSDRRIPLETDSVSIRRLIGVKKDDWLLDGKHATKAEIFGLLEGAGFAKTSPYYIVQQGKVSELTMMTDAQRLGLLKSISGAGIWDERRAESVKIMEDTSTRKMRNEGLIADIEQKLKTLEEEQRELRECERLEARRRTLEYALADREWRSAQQRIDVLEDKRAEASQELRQQQGKVADVRQRAAQAEAEAEKLEEQKRPAWLRRRSETGRGFSRSDSDAMLRQFSCWMPVTLVRVLYTNDGMTLVMCRQIVMVIAVIGIGCGGEEKEVEQEEEESRQRKEGEARNDQKLADLAAARREVAEAAEVIQKEQPEVQAAEAAFRALEQQRQVAAAEREQLLAKQGRRQQFSSVEERNRALDQELSARGQKLEEARRKIDVCNERERRREEAQKTSAEMAATGRADLAIKEKQLGELGKEARNLGSRLDKHAEDLRLLHQDRNKALRDLERLRSEVTSCQNRLDGTMPRANRHAVSAVLSWAAEQGLQDRIRGTLLSHIEVAPTFRAAVENFAGTALFNVLAMDDDAAAQAVKHVRVRRLGAVVVTPLSQLPLRAHTFPTLEGVKPLVDVVRCPDWVRPAVQQIFGKAVVCSSMELCEEVARHHGIDAISLDGDRVSRKGVITGGFQDPQRFVRLSLAEAIRVAEQKLEKAEQKLPDFDAQIETVSDGVNALHVERQSKQEQRDRLRAELQRLAEEVKGSEEALSRSNRELTELREWRHRMEVLIRECEASIAGKRAERASRSLNGLTAAEERRLQALTEQLQELQGQEAQAQEALKVLQTSLEEKQAQLEGSLRPRLHLLELEVASTAPEETAERAEEAVKFQGRIQKEHGEALSRLQKEAEEMQRLQERLLESRKLLEQLVTEEQRATDQAAQASVRLDQITAEQSAMSSKKAEVDGKLQGLAAAPIEVEQCRQLPKAQLLQELSEATRMLQQIQHVNRKAVEQYENFSEQLLDLQGRKEQIEAGEAAIAEAIQQIDAQKEESVHQALRKVNQNFQQVFSEMVPGGVGQLHVTRQAQGETQESQEGLGDISGVRIEVSFTGQAQSFLSMNQLSGGQKTVVALSLVFAIQRLEPAPFYLLDEVDAALDASYRTALSNLIARTAKKSQVIMTTFRPESLEKADRCYRVYQRNRASRIDAVSREVAADLLREQDRLAHLTQAEAGEAQGALAA</sequence>
<feature type="compositionally biased region" description="Low complexity" evidence="8">
    <location>
        <begin position="245"/>
        <end position="254"/>
    </location>
</feature>
<feature type="coiled-coil region" evidence="7">
    <location>
        <begin position="1480"/>
        <end position="1556"/>
    </location>
</feature>
<feature type="coiled-coil region" evidence="7">
    <location>
        <begin position="598"/>
        <end position="671"/>
    </location>
</feature>
<evidence type="ECO:0000256" key="3">
    <source>
        <dbReference type="ARBA" id="ARBA00022776"/>
    </source>
</evidence>
<dbReference type="Gene3D" id="3.30.70.1620">
    <property type="match status" value="1"/>
</dbReference>
<feature type="domain" description="SMC hinge" evidence="9">
    <location>
        <begin position="1335"/>
        <end position="1447"/>
    </location>
</feature>
<evidence type="ECO:0000256" key="6">
    <source>
        <dbReference type="ARBA" id="ARBA00023306"/>
    </source>
</evidence>
<dbReference type="InterPro" id="IPR027417">
    <property type="entry name" value="P-loop_NTPase"/>
</dbReference>
<evidence type="ECO:0000259" key="9">
    <source>
        <dbReference type="SMART" id="SM00968"/>
    </source>
</evidence>
<feature type="non-terminal residue" evidence="10">
    <location>
        <position position="1"/>
    </location>
</feature>
<feature type="compositionally biased region" description="Low complexity" evidence="8">
    <location>
        <begin position="191"/>
        <end position="200"/>
    </location>
</feature>
<evidence type="ECO:0000256" key="4">
    <source>
        <dbReference type="ARBA" id="ARBA00023054"/>
    </source>
</evidence>
<dbReference type="InterPro" id="IPR036277">
    <property type="entry name" value="SMC_hinge_sf"/>
</dbReference>
<feature type="compositionally biased region" description="Gly residues" evidence="8">
    <location>
        <begin position="34"/>
        <end position="52"/>
    </location>
</feature>